<protein>
    <submittedName>
        <fullName evidence="1">Uncharacterized protein</fullName>
    </submittedName>
</protein>
<dbReference type="EMBL" id="KM236243">
    <property type="protein sequence ID" value="AIW03915.1"/>
    <property type="molecule type" value="Genomic_DNA"/>
</dbReference>
<accession>A0A0A0RP85</accession>
<keyword evidence="2" id="KW-1185">Reference proteome</keyword>
<sequence length="76" mass="8684">MAVRKIKATDALPGMIYRDFYGNEMKVESICHYEQDNTIALTFAFGRPGDGFRLTFQNEEEIEIVIPEEPEESIPA</sequence>
<dbReference type="OrthoDB" id="23630at10239"/>
<dbReference type="GeneID" id="24608663"/>
<name>A0A0A0RP85_9CAUD</name>
<dbReference type="KEGG" id="vg:24608663"/>
<organism evidence="1 2">
    <name type="scientific">Escherichia phage Seurat</name>
    <dbReference type="NCBI Taxonomy" id="1540098"/>
    <lineage>
        <taxon>Viruses</taxon>
        <taxon>Duplodnaviria</taxon>
        <taxon>Heunggongvirae</taxon>
        <taxon>Uroviricota</taxon>
        <taxon>Caudoviricetes</taxon>
        <taxon>Queuovirinae</taxon>
        <taxon>Seuratvirus</taxon>
        <taxon>Seuratvirus seurat</taxon>
    </lineage>
</organism>
<evidence type="ECO:0000313" key="1">
    <source>
        <dbReference type="EMBL" id="AIW03915.1"/>
    </source>
</evidence>
<evidence type="ECO:0000313" key="2">
    <source>
        <dbReference type="Proteomes" id="UP000030205"/>
    </source>
</evidence>
<reference evidence="1 2" key="1">
    <citation type="submission" date="2014-07" db="EMBL/GenBank/DDBJ databases">
        <title>The Complete Genome of Enterotoxigenic Escherichia coli Siphophage Seurat.</title>
        <authorList>
            <person name="Doan D.P."/>
            <person name="Lessor L.E."/>
            <person name="Hernandez A.C."/>
            <person name="Everett G.F.K."/>
        </authorList>
    </citation>
    <scope>NUCLEOTIDE SEQUENCE [LARGE SCALE GENOMIC DNA]</scope>
</reference>
<dbReference type="Proteomes" id="UP000030205">
    <property type="component" value="Segment"/>
</dbReference>
<dbReference type="RefSeq" id="YP_009151996.1">
    <property type="nucleotide sequence ID" value="NC_027378.1"/>
</dbReference>
<gene>
    <name evidence="1" type="ORF">CPT_Seurat52</name>
</gene>
<proteinExistence type="predicted"/>